<evidence type="ECO:0000256" key="1">
    <source>
        <dbReference type="SAM" id="MobiDB-lite"/>
    </source>
</evidence>
<dbReference type="RefSeq" id="WP_262428208.1">
    <property type="nucleotide sequence ID" value="NZ_JACRTG010000002.1"/>
</dbReference>
<feature type="region of interest" description="Disordered" evidence="1">
    <location>
        <begin position="446"/>
        <end position="469"/>
    </location>
</feature>
<accession>A0A926ESA4</accession>
<dbReference type="EMBL" id="JACRTG010000002">
    <property type="protein sequence ID" value="MBC8586746.1"/>
    <property type="molecule type" value="Genomic_DNA"/>
</dbReference>
<evidence type="ECO:0000313" key="3">
    <source>
        <dbReference type="Proteomes" id="UP000601171"/>
    </source>
</evidence>
<feature type="compositionally biased region" description="Acidic residues" evidence="1">
    <location>
        <begin position="459"/>
        <end position="469"/>
    </location>
</feature>
<comment type="caution">
    <text evidence="2">The sequence shown here is derived from an EMBL/GenBank/DDBJ whole genome shotgun (WGS) entry which is preliminary data.</text>
</comment>
<dbReference type="AlphaFoldDB" id="A0A926ESA4"/>
<sequence>MLTDLKFLQVGQTFPPATEKERLENYIDYKKLFEGKHEEVYKNQFNRIKRINNDYTEIVSFDMILNYHQLVTKKVADLLVGETPKITIQDKNKQKILDDILNKNDVFNLMYITAMDTSRYGVGLFYLYKELNKGVIDITQPAIWFPIVSPRNVRKIQYHVLCIPRQINDKETELYCEIHEKGRYTIKYFLIRNGKIVREFTDEEKTIETGLNDFAIIPVTNLITSDNIFGISDYDVIDTIVSELEVRFSQISKILDRHAEPSMQGPASALKYDRRTDSYSLKTGSYFVVEGTDGKVNYLTWDAQLEANFRFIQELQNALYTLSEMGGTILGDKENVNGNISGIAYKLKMETALQKVSRIRNSMDTAIRKAISGCAKMEGYNIAENELIIEWKDGLTNDDKEEAEIMQIKNGNKPTLSHVTSIMMANDMSREEAEEEYERIVQEEMEANPLLIPNPHLLEDEEIDEEINE</sequence>
<name>A0A926ESA4_9FIRM</name>
<dbReference type="InterPro" id="IPR021145">
    <property type="entry name" value="Portal_protein_SPP1_Gp6-like"/>
</dbReference>
<evidence type="ECO:0000313" key="2">
    <source>
        <dbReference type="EMBL" id="MBC8586746.1"/>
    </source>
</evidence>
<protein>
    <submittedName>
        <fullName evidence="2">Phage portal protein</fullName>
    </submittedName>
</protein>
<reference evidence="2" key="1">
    <citation type="submission" date="2020-08" db="EMBL/GenBank/DDBJ databases">
        <title>Genome public.</title>
        <authorList>
            <person name="Liu C."/>
            <person name="Sun Q."/>
        </authorList>
    </citation>
    <scope>NUCLEOTIDE SEQUENCE</scope>
    <source>
        <strain evidence="2">BX21</strain>
    </source>
</reference>
<organism evidence="2 3">
    <name type="scientific">Paratissierella segnis</name>
    <dbReference type="NCBI Taxonomy" id="2763679"/>
    <lineage>
        <taxon>Bacteria</taxon>
        <taxon>Bacillati</taxon>
        <taxon>Bacillota</taxon>
        <taxon>Tissierellia</taxon>
        <taxon>Tissierellales</taxon>
        <taxon>Tissierellaceae</taxon>
        <taxon>Paratissierella</taxon>
    </lineage>
</organism>
<proteinExistence type="predicted"/>
<dbReference type="Pfam" id="PF05133">
    <property type="entry name" value="SPP1_portal"/>
    <property type="match status" value="1"/>
</dbReference>
<keyword evidence="3" id="KW-1185">Reference proteome</keyword>
<gene>
    <name evidence="2" type="ORF">H8707_00610</name>
</gene>
<dbReference type="Proteomes" id="UP000601171">
    <property type="component" value="Unassembled WGS sequence"/>
</dbReference>